<name>A0A1H4NXV2_9ACTN</name>
<dbReference type="STRING" id="402596.SAMN04489844_1479"/>
<keyword evidence="3" id="KW-0808">Transferase</keyword>
<accession>A0A1H4NXV2</accession>
<feature type="domain" description="Protein kinase" evidence="7">
    <location>
        <begin position="19"/>
        <end position="283"/>
    </location>
</feature>
<keyword evidence="5 8" id="KW-0418">Kinase</keyword>
<dbReference type="InterPro" id="IPR011009">
    <property type="entry name" value="Kinase-like_dom_sf"/>
</dbReference>
<dbReference type="Proteomes" id="UP000198742">
    <property type="component" value="Unassembled WGS sequence"/>
</dbReference>
<dbReference type="InterPro" id="IPR000719">
    <property type="entry name" value="Prot_kinase_dom"/>
</dbReference>
<gene>
    <name evidence="8" type="ORF">SAMN04489844_1479</name>
</gene>
<protein>
    <recommendedName>
        <fullName evidence="1">non-specific serine/threonine protein kinase</fullName>
        <ecNumber evidence="1">2.7.11.1</ecNumber>
    </recommendedName>
</protein>
<dbReference type="SUPFAM" id="SSF56112">
    <property type="entry name" value="Protein kinase-like (PK-like)"/>
    <property type="match status" value="1"/>
</dbReference>
<keyword evidence="4" id="KW-0547">Nucleotide-binding</keyword>
<dbReference type="RefSeq" id="WP_090968530.1">
    <property type="nucleotide sequence ID" value="NZ_FNRT01000002.1"/>
</dbReference>
<dbReference type="SMART" id="SM00220">
    <property type="entry name" value="S_TKc"/>
    <property type="match status" value="1"/>
</dbReference>
<dbReference type="Gene3D" id="1.10.510.10">
    <property type="entry name" value="Transferase(Phosphotransferase) domain 1"/>
    <property type="match status" value="1"/>
</dbReference>
<sequence length="378" mass="41593">MASDNPGPLHEHYLERPNYTFLHTVGVGNAGKSLLWVHEVLGRPVVSKTIDLLGLPGGIARSEPRLLESMDHAHLVRVREAQWAEGYDPSLKVVTFTTDYCEGRSVATALEEGHEFSVRESLTIVGHVLDALDYMHNDHRMVHRDVKPGNVMLDGARRQGFLGDLGSAALMKDDGTVPAGGCTPLYQAPESTEGRIDARADVYGAGMVLHEMLAGSPDFATMDYDRICDRLDEGRRAMPNSYFDLPPWVPDNVARLVRSMTHSDPDRRPADAAEALNRVQRTACVDWRRADGSGLTGRWEGNWPSSVPMARRRLLEVIAEPVTSGKFKGLVLLKAAHRTTTKPWRGYARLTRRVAPGDAAALAGFFREVEAAAQATPI</sequence>
<dbReference type="PROSITE" id="PS00108">
    <property type="entry name" value="PROTEIN_KINASE_ST"/>
    <property type="match status" value="1"/>
</dbReference>
<keyword evidence="2" id="KW-0723">Serine/threonine-protein kinase</keyword>
<evidence type="ECO:0000256" key="3">
    <source>
        <dbReference type="ARBA" id="ARBA00022679"/>
    </source>
</evidence>
<dbReference type="OrthoDB" id="9762169at2"/>
<evidence type="ECO:0000313" key="8">
    <source>
        <dbReference type="EMBL" id="SEB99979.1"/>
    </source>
</evidence>
<dbReference type="GO" id="GO:0005524">
    <property type="term" value="F:ATP binding"/>
    <property type="evidence" value="ECO:0007669"/>
    <property type="project" value="UniProtKB-KW"/>
</dbReference>
<evidence type="ECO:0000256" key="1">
    <source>
        <dbReference type="ARBA" id="ARBA00012513"/>
    </source>
</evidence>
<evidence type="ECO:0000256" key="4">
    <source>
        <dbReference type="ARBA" id="ARBA00022741"/>
    </source>
</evidence>
<evidence type="ECO:0000313" key="9">
    <source>
        <dbReference type="Proteomes" id="UP000198742"/>
    </source>
</evidence>
<evidence type="ECO:0000256" key="6">
    <source>
        <dbReference type="ARBA" id="ARBA00022840"/>
    </source>
</evidence>
<dbReference type="PANTHER" id="PTHR43289:SF6">
    <property type="entry name" value="SERINE_THREONINE-PROTEIN KINASE NEKL-3"/>
    <property type="match status" value="1"/>
</dbReference>
<dbReference type="PROSITE" id="PS50011">
    <property type="entry name" value="PROTEIN_KINASE_DOM"/>
    <property type="match status" value="1"/>
</dbReference>
<organism evidence="8 9">
    <name type="scientific">Nocardioides exalbidus</name>
    <dbReference type="NCBI Taxonomy" id="402596"/>
    <lineage>
        <taxon>Bacteria</taxon>
        <taxon>Bacillati</taxon>
        <taxon>Actinomycetota</taxon>
        <taxon>Actinomycetes</taxon>
        <taxon>Propionibacteriales</taxon>
        <taxon>Nocardioidaceae</taxon>
        <taxon>Nocardioides</taxon>
    </lineage>
</organism>
<dbReference type="AlphaFoldDB" id="A0A1H4NXV2"/>
<dbReference type="Pfam" id="PF00069">
    <property type="entry name" value="Pkinase"/>
    <property type="match status" value="1"/>
</dbReference>
<dbReference type="PANTHER" id="PTHR43289">
    <property type="entry name" value="MITOGEN-ACTIVATED PROTEIN KINASE KINASE KINASE 20-RELATED"/>
    <property type="match status" value="1"/>
</dbReference>
<dbReference type="CDD" id="cd14014">
    <property type="entry name" value="STKc_PknB_like"/>
    <property type="match status" value="1"/>
</dbReference>
<evidence type="ECO:0000256" key="2">
    <source>
        <dbReference type="ARBA" id="ARBA00022527"/>
    </source>
</evidence>
<dbReference type="InterPro" id="IPR008271">
    <property type="entry name" value="Ser/Thr_kinase_AS"/>
</dbReference>
<keyword evidence="9" id="KW-1185">Reference proteome</keyword>
<proteinExistence type="predicted"/>
<evidence type="ECO:0000259" key="7">
    <source>
        <dbReference type="PROSITE" id="PS50011"/>
    </source>
</evidence>
<dbReference type="EMBL" id="FNRT01000002">
    <property type="protein sequence ID" value="SEB99979.1"/>
    <property type="molecule type" value="Genomic_DNA"/>
</dbReference>
<evidence type="ECO:0000256" key="5">
    <source>
        <dbReference type="ARBA" id="ARBA00022777"/>
    </source>
</evidence>
<keyword evidence="6" id="KW-0067">ATP-binding</keyword>
<reference evidence="9" key="1">
    <citation type="submission" date="2016-10" db="EMBL/GenBank/DDBJ databases">
        <authorList>
            <person name="Varghese N."/>
            <person name="Submissions S."/>
        </authorList>
    </citation>
    <scope>NUCLEOTIDE SEQUENCE [LARGE SCALE GENOMIC DNA]</scope>
    <source>
        <strain evidence="9">DSM 22017</strain>
    </source>
</reference>
<dbReference type="EC" id="2.7.11.1" evidence="1"/>
<dbReference type="GO" id="GO:0004674">
    <property type="term" value="F:protein serine/threonine kinase activity"/>
    <property type="evidence" value="ECO:0007669"/>
    <property type="project" value="UniProtKB-KW"/>
</dbReference>